<proteinExistence type="predicted"/>
<organism evidence="1 2">
    <name type="scientific">Hypsibius exemplaris</name>
    <name type="common">Freshwater tardigrade</name>
    <dbReference type="NCBI Taxonomy" id="2072580"/>
    <lineage>
        <taxon>Eukaryota</taxon>
        <taxon>Metazoa</taxon>
        <taxon>Ecdysozoa</taxon>
        <taxon>Tardigrada</taxon>
        <taxon>Eutardigrada</taxon>
        <taxon>Parachela</taxon>
        <taxon>Hypsibioidea</taxon>
        <taxon>Hypsibiidae</taxon>
        <taxon>Hypsibius</taxon>
    </lineage>
</organism>
<comment type="caution">
    <text evidence="1">The sequence shown here is derived from an EMBL/GenBank/DDBJ whole genome shotgun (WGS) entry which is preliminary data.</text>
</comment>
<keyword evidence="2" id="KW-1185">Reference proteome</keyword>
<dbReference type="AlphaFoldDB" id="A0A1W0WS92"/>
<name>A0A1W0WS92_HYPEX</name>
<reference evidence="2" key="1">
    <citation type="submission" date="2017-01" db="EMBL/GenBank/DDBJ databases">
        <title>Comparative genomics of anhydrobiosis in the tardigrade Hypsibius dujardini.</title>
        <authorList>
            <person name="Yoshida Y."/>
            <person name="Koutsovoulos G."/>
            <person name="Laetsch D."/>
            <person name="Stevens L."/>
            <person name="Kumar S."/>
            <person name="Horikawa D."/>
            <person name="Ishino K."/>
            <person name="Komine S."/>
            <person name="Tomita M."/>
            <person name="Blaxter M."/>
            <person name="Arakawa K."/>
        </authorList>
    </citation>
    <scope>NUCLEOTIDE SEQUENCE [LARGE SCALE GENOMIC DNA]</scope>
    <source>
        <strain evidence="2">Z151</strain>
    </source>
</reference>
<accession>A0A1W0WS92</accession>
<dbReference type="EMBL" id="MTYJ01000053">
    <property type="protein sequence ID" value="OQV18072.1"/>
    <property type="molecule type" value="Genomic_DNA"/>
</dbReference>
<protein>
    <submittedName>
        <fullName evidence="1">Uncharacterized protein</fullName>
    </submittedName>
</protein>
<dbReference type="OrthoDB" id="10068819at2759"/>
<dbReference type="Proteomes" id="UP000192578">
    <property type="component" value="Unassembled WGS sequence"/>
</dbReference>
<gene>
    <name evidence="1" type="ORF">BV898_07843</name>
</gene>
<sequence>MSPSERHPESLGVSGIGIRFRSPRRRNLSQRLENQFLAEALLQPEAVEKKYKNRHTGELHFISDFLQRDFTDITGASKDVTKIGSAPRRILETESMQAARKKQEGERKGWTADFLGTYLHWLKWSDNKSACHTANIQRNSAIANKTKRSMAMRYHDVFFPPGHSGLTEEDQVRALAETVGQVVLHRIVASTKENIRRSITQTAKQQQSLRHKRSYSAPKSQPQTFRYLTTFKYVTQLTDSQGRIAFGNLIDPSTDERSRIGPLEAVVAPTAATVQGTGTSKAGASTSDLLSHPLCGFAPCNTFQDLFMQGLAHKSTIQKDLLHLMESDFATDLKHALTDFSLADPPQQLHNERQRPGVLHKNVQKWNQRVRRQIRIPAQTTEPFTLIDEDPTEAENVGSKDVAWDFNPAMLFEKAKEKENIYTKMSAKTAAVINHRQAFANWARTSGNDLRCSDLQEWSGSLSGASQEQRRVQWVNGPPYFGNGNDKVNNDLATNQAVCRIENVQGLANGMAAYVTQKHVGKKFVLLNELDLPKPAFYQSLPPWLGFVNAGNLSKWEAGRITL</sequence>
<evidence type="ECO:0000313" key="2">
    <source>
        <dbReference type="Proteomes" id="UP000192578"/>
    </source>
</evidence>
<evidence type="ECO:0000313" key="1">
    <source>
        <dbReference type="EMBL" id="OQV18072.1"/>
    </source>
</evidence>